<feature type="transmembrane region" description="Helical" evidence="1">
    <location>
        <begin position="135"/>
        <end position="156"/>
    </location>
</feature>
<reference evidence="2 3" key="1">
    <citation type="submission" date="2015-03" db="EMBL/GenBank/DDBJ databases">
        <authorList>
            <person name="Murphy D."/>
        </authorList>
    </citation>
    <scope>NUCLEOTIDE SEQUENCE [LARGE SCALE GENOMIC DNA]</scope>
    <source>
        <strain evidence="2 3">OL-4</strain>
    </source>
</reference>
<feature type="transmembrane region" description="Helical" evidence="1">
    <location>
        <begin position="81"/>
        <end position="98"/>
    </location>
</feature>
<evidence type="ECO:0000313" key="2">
    <source>
        <dbReference type="EMBL" id="CFX62090.1"/>
    </source>
</evidence>
<dbReference type="RefSeq" id="WP_046497295.1">
    <property type="nucleotide sequence ID" value="NZ_CGIH01000027.1"/>
</dbReference>
<organism evidence="2 3">
    <name type="scientific">Syntrophomonas zehnderi OL-4</name>
    <dbReference type="NCBI Taxonomy" id="690567"/>
    <lineage>
        <taxon>Bacteria</taxon>
        <taxon>Bacillati</taxon>
        <taxon>Bacillota</taxon>
        <taxon>Clostridia</taxon>
        <taxon>Eubacteriales</taxon>
        <taxon>Syntrophomonadaceae</taxon>
        <taxon>Syntrophomonas</taxon>
    </lineage>
</organism>
<dbReference type="Proteomes" id="UP000045545">
    <property type="component" value="Unassembled WGS sequence"/>
</dbReference>
<protein>
    <submittedName>
        <fullName evidence="2">Uncharacterized</fullName>
    </submittedName>
</protein>
<dbReference type="EMBL" id="CGIH01000027">
    <property type="protein sequence ID" value="CFX62090.1"/>
    <property type="molecule type" value="Genomic_DNA"/>
</dbReference>
<dbReference type="AlphaFoldDB" id="A0A0E3W387"/>
<accession>A0A0E3W387</accession>
<gene>
    <name evidence="2" type="ORF">1528</name>
</gene>
<keyword evidence="1" id="KW-0472">Membrane</keyword>
<keyword evidence="1" id="KW-1133">Transmembrane helix</keyword>
<feature type="transmembrane region" description="Helical" evidence="1">
    <location>
        <begin position="31"/>
        <end position="50"/>
    </location>
</feature>
<name>A0A0E3W387_9FIRM</name>
<dbReference type="STRING" id="690567.1528"/>
<feature type="transmembrane region" description="Helical" evidence="1">
    <location>
        <begin position="105"/>
        <end position="123"/>
    </location>
</feature>
<feature type="transmembrane region" description="Helical" evidence="1">
    <location>
        <begin position="57"/>
        <end position="75"/>
    </location>
</feature>
<proteinExistence type="predicted"/>
<evidence type="ECO:0000313" key="3">
    <source>
        <dbReference type="Proteomes" id="UP000045545"/>
    </source>
</evidence>
<sequence>MKKAIGLGLLVAVFFAAFIMAKDFIAVSSFYMAAVAMAMFAVLGPFGDYFKTAISMLLGVVTGLAGILALVAAMPLPPDNLIYVALVSGLSLFVLVLLSTVGLRIDGMFLGWAAYFASVYGTYTTNAASLATGAIPAAVGVCVSLLVGLIMANLIIRIAMATNQ</sequence>
<dbReference type="OrthoDB" id="2084400at2"/>
<evidence type="ECO:0000256" key="1">
    <source>
        <dbReference type="SAM" id="Phobius"/>
    </source>
</evidence>
<keyword evidence="3" id="KW-1185">Reference proteome</keyword>
<keyword evidence="1" id="KW-0812">Transmembrane</keyword>